<reference evidence="2" key="1">
    <citation type="journal article" date="2019" name="bioRxiv">
        <title>The Genome of the Zebra Mussel, Dreissena polymorpha: A Resource for Invasive Species Research.</title>
        <authorList>
            <person name="McCartney M.A."/>
            <person name="Auch B."/>
            <person name="Kono T."/>
            <person name="Mallez S."/>
            <person name="Zhang Y."/>
            <person name="Obille A."/>
            <person name="Becker A."/>
            <person name="Abrahante J.E."/>
            <person name="Garbe J."/>
            <person name="Badalamenti J.P."/>
            <person name="Herman A."/>
            <person name="Mangelson H."/>
            <person name="Liachko I."/>
            <person name="Sullivan S."/>
            <person name="Sone E.D."/>
            <person name="Koren S."/>
            <person name="Silverstein K.A.T."/>
            <person name="Beckman K.B."/>
            <person name="Gohl D.M."/>
        </authorList>
    </citation>
    <scope>NUCLEOTIDE SEQUENCE</scope>
    <source>
        <strain evidence="2">Duluth1</strain>
        <tissue evidence="2">Whole animal</tissue>
    </source>
</reference>
<dbReference type="AlphaFoldDB" id="A0A9D4RXF6"/>
<keyword evidence="3" id="KW-1185">Reference proteome</keyword>
<evidence type="ECO:0000313" key="3">
    <source>
        <dbReference type="Proteomes" id="UP000828390"/>
    </source>
</evidence>
<reference evidence="2" key="2">
    <citation type="submission" date="2020-11" db="EMBL/GenBank/DDBJ databases">
        <authorList>
            <person name="McCartney M.A."/>
            <person name="Auch B."/>
            <person name="Kono T."/>
            <person name="Mallez S."/>
            <person name="Becker A."/>
            <person name="Gohl D.M."/>
            <person name="Silverstein K.A.T."/>
            <person name="Koren S."/>
            <person name="Bechman K.B."/>
            <person name="Herman A."/>
            <person name="Abrahante J.E."/>
            <person name="Garbe J."/>
        </authorList>
    </citation>
    <scope>NUCLEOTIDE SEQUENCE</scope>
    <source>
        <strain evidence="2">Duluth1</strain>
        <tissue evidence="2">Whole animal</tissue>
    </source>
</reference>
<sequence>MVCKKNGWAVPREYSLQPVNKRSLLFHWRVLTVFLSNLSESERKHFQQGREERGGVESDALFELEQEELVEVDSVGFHFEMTRTFKHSGPSRFIANDPISEDEQSSPATQGLSSFPGHGRVLEKDQERQPNYYGQGRVVDGSQETSSGGAILKAWDSHFYLDQTCQKVRGAA</sequence>
<feature type="region of interest" description="Disordered" evidence="1">
    <location>
        <begin position="94"/>
        <end position="147"/>
    </location>
</feature>
<dbReference type="Proteomes" id="UP000828390">
    <property type="component" value="Unassembled WGS sequence"/>
</dbReference>
<organism evidence="2 3">
    <name type="scientific">Dreissena polymorpha</name>
    <name type="common">Zebra mussel</name>
    <name type="synonym">Mytilus polymorpha</name>
    <dbReference type="NCBI Taxonomy" id="45954"/>
    <lineage>
        <taxon>Eukaryota</taxon>
        <taxon>Metazoa</taxon>
        <taxon>Spiralia</taxon>
        <taxon>Lophotrochozoa</taxon>
        <taxon>Mollusca</taxon>
        <taxon>Bivalvia</taxon>
        <taxon>Autobranchia</taxon>
        <taxon>Heteroconchia</taxon>
        <taxon>Euheterodonta</taxon>
        <taxon>Imparidentia</taxon>
        <taxon>Neoheterodontei</taxon>
        <taxon>Myida</taxon>
        <taxon>Dreissenoidea</taxon>
        <taxon>Dreissenidae</taxon>
        <taxon>Dreissena</taxon>
    </lineage>
</organism>
<protein>
    <submittedName>
        <fullName evidence="2">Uncharacterized protein</fullName>
    </submittedName>
</protein>
<name>A0A9D4RXF6_DREPO</name>
<evidence type="ECO:0000256" key="1">
    <source>
        <dbReference type="SAM" id="MobiDB-lite"/>
    </source>
</evidence>
<dbReference type="EMBL" id="JAIWYP010000001">
    <property type="protein sequence ID" value="KAH3884881.1"/>
    <property type="molecule type" value="Genomic_DNA"/>
</dbReference>
<comment type="caution">
    <text evidence="2">The sequence shown here is derived from an EMBL/GenBank/DDBJ whole genome shotgun (WGS) entry which is preliminary data.</text>
</comment>
<proteinExistence type="predicted"/>
<evidence type="ECO:0000313" key="2">
    <source>
        <dbReference type="EMBL" id="KAH3884881.1"/>
    </source>
</evidence>
<gene>
    <name evidence="2" type="ORF">DPMN_008867</name>
</gene>
<accession>A0A9D4RXF6</accession>